<dbReference type="PANTHER" id="PTHR31313">
    <property type="entry name" value="TY1 ENHANCER ACTIVATOR"/>
    <property type="match status" value="1"/>
</dbReference>
<dbReference type="OrthoDB" id="2154091at2759"/>
<accession>A0A6A6SKM1</accession>
<dbReference type="InterPro" id="IPR007219">
    <property type="entry name" value="XnlR_reg_dom"/>
</dbReference>
<evidence type="ECO:0000313" key="9">
    <source>
        <dbReference type="Proteomes" id="UP000799324"/>
    </source>
</evidence>
<keyword evidence="9" id="KW-1185">Reference proteome</keyword>
<evidence type="ECO:0000256" key="6">
    <source>
        <dbReference type="ARBA" id="ARBA00023242"/>
    </source>
</evidence>
<gene>
    <name evidence="8" type="ORF">K491DRAFT_551447</name>
</gene>
<keyword evidence="3" id="KW-0805">Transcription regulation</keyword>
<dbReference type="GO" id="GO:0006351">
    <property type="term" value="P:DNA-templated transcription"/>
    <property type="evidence" value="ECO:0007669"/>
    <property type="project" value="InterPro"/>
</dbReference>
<dbReference type="Proteomes" id="UP000799324">
    <property type="component" value="Unassembled WGS sequence"/>
</dbReference>
<dbReference type="AlphaFoldDB" id="A0A6A6SKM1"/>
<evidence type="ECO:0000256" key="2">
    <source>
        <dbReference type="ARBA" id="ARBA00022833"/>
    </source>
</evidence>
<keyword evidence="1" id="KW-0479">Metal-binding</keyword>
<evidence type="ECO:0000256" key="5">
    <source>
        <dbReference type="ARBA" id="ARBA00023163"/>
    </source>
</evidence>
<protein>
    <recommendedName>
        <fullName evidence="7">Xylanolytic transcriptional activator regulatory domain-containing protein</fullName>
    </recommendedName>
</protein>
<keyword evidence="4" id="KW-0238">DNA-binding</keyword>
<keyword evidence="5" id="KW-0804">Transcription</keyword>
<name>A0A6A6SKM1_9PLEO</name>
<dbReference type="GO" id="GO:0003677">
    <property type="term" value="F:DNA binding"/>
    <property type="evidence" value="ECO:0007669"/>
    <property type="project" value="UniProtKB-KW"/>
</dbReference>
<evidence type="ECO:0000259" key="7">
    <source>
        <dbReference type="Pfam" id="PF04082"/>
    </source>
</evidence>
<dbReference type="PANTHER" id="PTHR31313:SF81">
    <property type="entry name" value="TY1 ENHANCER ACTIVATOR"/>
    <property type="match status" value="1"/>
</dbReference>
<dbReference type="CDD" id="cd12148">
    <property type="entry name" value="fungal_TF_MHR"/>
    <property type="match status" value="1"/>
</dbReference>
<proteinExistence type="predicted"/>
<feature type="non-terminal residue" evidence="8">
    <location>
        <position position="263"/>
    </location>
</feature>
<reference evidence="8" key="1">
    <citation type="journal article" date="2020" name="Stud. Mycol.">
        <title>101 Dothideomycetes genomes: a test case for predicting lifestyles and emergence of pathogens.</title>
        <authorList>
            <person name="Haridas S."/>
            <person name="Albert R."/>
            <person name="Binder M."/>
            <person name="Bloem J."/>
            <person name="Labutti K."/>
            <person name="Salamov A."/>
            <person name="Andreopoulos B."/>
            <person name="Baker S."/>
            <person name="Barry K."/>
            <person name="Bills G."/>
            <person name="Bluhm B."/>
            <person name="Cannon C."/>
            <person name="Castanera R."/>
            <person name="Culley D."/>
            <person name="Daum C."/>
            <person name="Ezra D."/>
            <person name="Gonzalez J."/>
            <person name="Henrissat B."/>
            <person name="Kuo A."/>
            <person name="Liang C."/>
            <person name="Lipzen A."/>
            <person name="Lutzoni F."/>
            <person name="Magnuson J."/>
            <person name="Mondo S."/>
            <person name="Nolan M."/>
            <person name="Ohm R."/>
            <person name="Pangilinan J."/>
            <person name="Park H.-J."/>
            <person name="Ramirez L."/>
            <person name="Alfaro M."/>
            <person name="Sun H."/>
            <person name="Tritt A."/>
            <person name="Yoshinaga Y."/>
            <person name="Zwiers L.-H."/>
            <person name="Turgeon B."/>
            <person name="Goodwin S."/>
            <person name="Spatafora J."/>
            <person name="Crous P."/>
            <person name="Grigoriev I."/>
        </authorList>
    </citation>
    <scope>NUCLEOTIDE SEQUENCE</scope>
    <source>
        <strain evidence="8">CBS 122681</strain>
    </source>
</reference>
<dbReference type="Pfam" id="PF04082">
    <property type="entry name" value="Fungal_trans"/>
    <property type="match status" value="1"/>
</dbReference>
<dbReference type="InterPro" id="IPR051615">
    <property type="entry name" value="Transcr_Regulatory_Elem"/>
</dbReference>
<evidence type="ECO:0000256" key="4">
    <source>
        <dbReference type="ARBA" id="ARBA00023125"/>
    </source>
</evidence>
<feature type="non-terminal residue" evidence="8">
    <location>
        <position position="1"/>
    </location>
</feature>
<evidence type="ECO:0000313" key="8">
    <source>
        <dbReference type="EMBL" id="KAF2648445.1"/>
    </source>
</evidence>
<evidence type="ECO:0000256" key="1">
    <source>
        <dbReference type="ARBA" id="ARBA00022723"/>
    </source>
</evidence>
<feature type="domain" description="Xylanolytic transcriptional activator regulatory" evidence="7">
    <location>
        <begin position="1"/>
        <end position="63"/>
    </location>
</feature>
<organism evidence="8 9">
    <name type="scientific">Lophiostoma macrostomum CBS 122681</name>
    <dbReference type="NCBI Taxonomy" id="1314788"/>
    <lineage>
        <taxon>Eukaryota</taxon>
        <taxon>Fungi</taxon>
        <taxon>Dikarya</taxon>
        <taxon>Ascomycota</taxon>
        <taxon>Pezizomycotina</taxon>
        <taxon>Dothideomycetes</taxon>
        <taxon>Pleosporomycetidae</taxon>
        <taxon>Pleosporales</taxon>
        <taxon>Lophiostomataceae</taxon>
        <taxon>Lophiostoma</taxon>
    </lineage>
</organism>
<dbReference type="EMBL" id="MU004538">
    <property type="protein sequence ID" value="KAF2648445.1"/>
    <property type="molecule type" value="Genomic_DNA"/>
</dbReference>
<sequence>RLAYELGLHTDTACLDTHLSALDQEVRGIVFWSCFNLDREWALYLGRPQSMKLEDISVKRPNLTSCEVSCEAQFSAAWTGLLEIIGGICDILNGHQNPEKKMAPLDGMLQNWQTGLNPHLAYRSDQVPAIFLLHMQHAAARILLHRPIAQFGKTTQVQSPESESSRQICIENAYLIADLLQEYSNTHGSVSTMSWIALHMIATASTTLIAAVVERRDANDARRQLLCLRTCLESLNELEKSHVVTRRVKKVIQHAMRLLNLDA</sequence>
<keyword evidence="2" id="KW-0862">Zinc</keyword>
<keyword evidence="6" id="KW-0539">Nucleus</keyword>
<dbReference type="GO" id="GO:0008270">
    <property type="term" value="F:zinc ion binding"/>
    <property type="evidence" value="ECO:0007669"/>
    <property type="project" value="InterPro"/>
</dbReference>
<evidence type="ECO:0000256" key="3">
    <source>
        <dbReference type="ARBA" id="ARBA00023015"/>
    </source>
</evidence>